<dbReference type="InterPro" id="IPR029060">
    <property type="entry name" value="PIN-like_dom_sf"/>
</dbReference>
<protein>
    <recommendedName>
        <fullName evidence="8">Ribonuclease VapC</fullName>
        <shortName evidence="8">RNase VapC</shortName>
        <ecNumber evidence="8">3.1.-.-</ecNumber>
    </recommendedName>
    <alternativeName>
        <fullName evidence="8">Toxin VapC</fullName>
    </alternativeName>
</protein>
<keyword evidence="8" id="KW-0800">Toxin</keyword>
<dbReference type="PANTHER" id="PTHR33653:SF1">
    <property type="entry name" value="RIBONUCLEASE VAPC2"/>
    <property type="match status" value="1"/>
</dbReference>
<dbReference type="AlphaFoldDB" id="A0A0S4QX50"/>
<evidence type="ECO:0000313" key="10">
    <source>
        <dbReference type="EMBL" id="CUU59094.1"/>
    </source>
</evidence>
<keyword evidence="11" id="KW-1185">Reference proteome</keyword>
<evidence type="ECO:0000256" key="4">
    <source>
        <dbReference type="ARBA" id="ARBA00022723"/>
    </source>
</evidence>
<dbReference type="HAMAP" id="MF_00265">
    <property type="entry name" value="VapC_Nob1"/>
    <property type="match status" value="1"/>
</dbReference>
<evidence type="ECO:0000256" key="3">
    <source>
        <dbReference type="ARBA" id="ARBA00022722"/>
    </source>
</evidence>
<comment type="function">
    <text evidence="8">Toxic component of a toxin-antitoxin (TA) system. An RNase.</text>
</comment>
<feature type="binding site" evidence="8">
    <location>
        <position position="99"/>
    </location>
    <ligand>
        <name>Mg(2+)</name>
        <dbReference type="ChEBI" id="CHEBI:18420"/>
    </ligand>
</feature>
<dbReference type="SUPFAM" id="SSF88723">
    <property type="entry name" value="PIN domain-like"/>
    <property type="match status" value="1"/>
</dbReference>
<evidence type="ECO:0000256" key="7">
    <source>
        <dbReference type="ARBA" id="ARBA00038093"/>
    </source>
</evidence>
<accession>A0A0S4QX50</accession>
<evidence type="ECO:0000256" key="1">
    <source>
        <dbReference type="ARBA" id="ARBA00001946"/>
    </source>
</evidence>
<dbReference type="EMBL" id="FAOZ01000024">
    <property type="protein sequence ID" value="CUU59094.1"/>
    <property type="molecule type" value="Genomic_DNA"/>
</dbReference>
<proteinExistence type="inferred from homology"/>
<keyword evidence="6 8" id="KW-0460">Magnesium</keyword>
<evidence type="ECO:0000256" key="2">
    <source>
        <dbReference type="ARBA" id="ARBA00022649"/>
    </source>
</evidence>
<evidence type="ECO:0000256" key="8">
    <source>
        <dbReference type="HAMAP-Rule" id="MF_00265"/>
    </source>
</evidence>
<reference evidence="11" key="1">
    <citation type="submission" date="2015-11" db="EMBL/GenBank/DDBJ databases">
        <authorList>
            <person name="Varghese N."/>
        </authorList>
    </citation>
    <scope>NUCLEOTIDE SEQUENCE [LARGE SCALE GENOMIC DNA]</scope>
    <source>
        <strain evidence="11">DSM 45899</strain>
    </source>
</reference>
<dbReference type="RefSeq" id="WP_091283053.1">
    <property type="nucleotide sequence ID" value="NZ_FAOZ01000024.1"/>
</dbReference>
<keyword evidence="4 8" id="KW-0479">Metal-binding</keyword>
<feature type="domain" description="PIN" evidence="9">
    <location>
        <begin position="1"/>
        <end position="124"/>
    </location>
</feature>
<comment type="cofactor">
    <cofactor evidence="1 8">
        <name>Mg(2+)</name>
        <dbReference type="ChEBI" id="CHEBI:18420"/>
    </cofactor>
</comment>
<dbReference type="Proteomes" id="UP000198802">
    <property type="component" value="Unassembled WGS sequence"/>
</dbReference>
<dbReference type="GO" id="GO:0004540">
    <property type="term" value="F:RNA nuclease activity"/>
    <property type="evidence" value="ECO:0007669"/>
    <property type="project" value="InterPro"/>
</dbReference>
<organism evidence="10 11">
    <name type="scientific">Parafrankia irregularis</name>
    <dbReference type="NCBI Taxonomy" id="795642"/>
    <lineage>
        <taxon>Bacteria</taxon>
        <taxon>Bacillati</taxon>
        <taxon>Actinomycetota</taxon>
        <taxon>Actinomycetes</taxon>
        <taxon>Frankiales</taxon>
        <taxon>Frankiaceae</taxon>
        <taxon>Parafrankia</taxon>
    </lineage>
</organism>
<dbReference type="InterPro" id="IPR002716">
    <property type="entry name" value="PIN_dom"/>
</dbReference>
<evidence type="ECO:0000256" key="5">
    <source>
        <dbReference type="ARBA" id="ARBA00022801"/>
    </source>
</evidence>
<dbReference type="GO" id="GO:0090729">
    <property type="term" value="F:toxin activity"/>
    <property type="evidence" value="ECO:0007669"/>
    <property type="project" value="UniProtKB-KW"/>
</dbReference>
<keyword evidence="2 8" id="KW-1277">Toxin-antitoxin system</keyword>
<dbReference type="PANTHER" id="PTHR33653">
    <property type="entry name" value="RIBONUCLEASE VAPC2"/>
    <property type="match status" value="1"/>
</dbReference>
<keyword evidence="5 8" id="KW-0378">Hydrolase</keyword>
<dbReference type="InterPro" id="IPR022907">
    <property type="entry name" value="VapC_family"/>
</dbReference>
<dbReference type="GO" id="GO:0016787">
    <property type="term" value="F:hydrolase activity"/>
    <property type="evidence" value="ECO:0007669"/>
    <property type="project" value="UniProtKB-KW"/>
</dbReference>
<dbReference type="EC" id="3.1.-.-" evidence="8"/>
<dbReference type="GO" id="GO:0000287">
    <property type="term" value="F:magnesium ion binding"/>
    <property type="evidence" value="ECO:0007669"/>
    <property type="project" value="UniProtKB-UniRule"/>
</dbReference>
<dbReference type="InterPro" id="IPR050556">
    <property type="entry name" value="Type_II_TA_system_RNase"/>
</dbReference>
<name>A0A0S4QX50_9ACTN</name>
<evidence type="ECO:0000313" key="11">
    <source>
        <dbReference type="Proteomes" id="UP000198802"/>
    </source>
</evidence>
<dbReference type="Gene3D" id="3.40.50.1010">
    <property type="entry name" value="5'-nuclease"/>
    <property type="match status" value="1"/>
</dbReference>
<evidence type="ECO:0000259" key="9">
    <source>
        <dbReference type="Pfam" id="PF01850"/>
    </source>
</evidence>
<comment type="similarity">
    <text evidence="7 8">Belongs to the PINc/VapC protein family.</text>
</comment>
<gene>
    <name evidence="8" type="primary">vapC</name>
    <name evidence="10" type="ORF">Ga0074812_124119</name>
</gene>
<evidence type="ECO:0000256" key="6">
    <source>
        <dbReference type="ARBA" id="ARBA00022842"/>
    </source>
</evidence>
<keyword evidence="3 8" id="KW-0540">Nuclease</keyword>
<sequence length="134" mass="14335">MIVDSSALVAIIRAEPDAAAYAAALVSADTAMSAVNYVEAAVVVDSARDPVASRRFDELVRVAEIEVVPVTAEHATLARQAYRDFGRGSGSPARLNFGDCFAYALAAERREPLLFKGEDFVHTDLVAADLPDEH</sequence>
<dbReference type="CDD" id="cd09871">
    <property type="entry name" value="PIN_MtVapC28-VapC30-like"/>
    <property type="match status" value="1"/>
</dbReference>
<feature type="binding site" evidence="8">
    <location>
        <position position="4"/>
    </location>
    <ligand>
        <name>Mg(2+)</name>
        <dbReference type="ChEBI" id="CHEBI:18420"/>
    </ligand>
</feature>
<dbReference type="Pfam" id="PF01850">
    <property type="entry name" value="PIN"/>
    <property type="match status" value="1"/>
</dbReference>